<dbReference type="Proteomes" id="UP000032568">
    <property type="component" value="Chromosome"/>
</dbReference>
<reference evidence="1 2" key="1">
    <citation type="journal article" date="2015" name="Genome Announc.">
        <title>Draft Genome Sequences of Marine Isolates of Thalassomonas viridans and Thalassomonas actiniarum.</title>
        <authorList>
            <person name="Olonade I."/>
            <person name="van Zyl L.J."/>
            <person name="Trindade M."/>
        </authorList>
    </citation>
    <scope>NUCLEOTIDE SEQUENCE [LARGE SCALE GENOMIC DNA]</scope>
    <source>
        <strain evidence="1 2">A5K-106</strain>
    </source>
</reference>
<name>A0AAE9YUU1_9GAMM</name>
<keyword evidence="2" id="KW-1185">Reference proteome</keyword>
<dbReference type="RefSeq" id="WP_044832820.1">
    <property type="nucleotide sequence ID" value="NZ_CP059735.1"/>
</dbReference>
<organism evidence="1 2">
    <name type="scientific">Thalassomonas actiniarum</name>
    <dbReference type="NCBI Taxonomy" id="485447"/>
    <lineage>
        <taxon>Bacteria</taxon>
        <taxon>Pseudomonadati</taxon>
        <taxon>Pseudomonadota</taxon>
        <taxon>Gammaproteobacteria</taxon>
        <taxon>Alteromonadales</taxon>
        <taxon>Colwelliaceae</taxon>
        <taxon>Thalassomonas</taxon>
    </lineage>
</organism>
<reference evidence="1 2" key="2">
    <citation type="journal article" date="2022" name="Mar. Drugs">
        <title>Bioassay-Guided Fractionation Leads to the Detection of Cholic Acid Generated by the Rare Thalassomonas sp.</title>
        <authorList>
            <person name="Pheiffer F."/>
            <person name="Schneider Y.K."/>
            <person name="Hansen E.H."/>
            <person name="Andersen J.H."/>
            <person name="Isaksson J."/>
            <person name="Busche T."/>
            <person name="R C."/>
            <person name="Kalinowski J."/>
            <person name="Zyl L.V."/>
            <person name="Trindade M."/>
        </authorList>
    </citation>
    <scope>NUCLEOTIDE SEQUENCE [LARGE SCALE GENOMIC DNA]</scope>
    <source>
        <strain evidence="1 2">A5K-106</strain>
    </source>
</reference>
<protein>
    <submittedName>
        <fullName evidence="1">Uncharacterized protein</fullName>
    </submittedName>
</protein>
<evidence type="ECO:0000313" key="1">
    <source>
        <dbReference type="EMBL" id="WDE01645.1"/>
    </source>
</evidence>
<dbReference type="EMBL" id="CP059735">
    <property type="protein sequence ID" value="WDE01645.1"/>
    <property type="molecule type" value="Genomic_DNA"/>
</dbReference>
<accession>A0AAE9YUU1</accession>
<evidence type="ECO:0000313" key="2">
    <source>
        <dbReference type="Proteomes" id="UP000032568"/>
    </source>
</evidence>
<proteinExistence type="predicted"/>
<dbReference type="AlphaFoldDB" id="A0AAE9YUU1"/>
<dbReference type="KEGG" id="tact:SG35_014070"/>
<gene>
    <name evidence="1" type="ORF">SG35_014070</name>
</gene>
<sequence length="262" mass="30703">MKKQKLAPRAFNREIYHDVPENVFYGTDDGDQDGSFGEFKEFEHHYYQVEPKRRDNIHMISVVGGLYGLNLLPLWRPKKLTFFDINPAAISYFHLIRNNWLSSDSQEVFLQRLTDADYPVENEQQAFIRENIRLKQEGRLPRTRGSSKRSYQQSWKIALDNFQLTKDILKNTPTEIRTEPMESGSFSRYIREQDNLWIYASNISQFHFFELEFNDPANVVILQIIHPELPQLLDLSDMAGKPVKLNVEIPLSAEYLAQTESV</sequence>